<gene>
    <name evidence="3" type="ORF">GA0070213_10666</name>
</gene>
<dbReference type="AlphaFoldDB" id="A0A1C5IKF1"/>
<reference evidence="4" key="1">
    <citation type="submission" date="2016-06" db="EMBL/GenBank/DDBJ databases">
        <authorList>
            <person name="Varghese N."/>
            <person name="Submissions Spin"/>
        </authorList>
    </citation>
    <scope>NUCLEOTIDE SEQUENCE [LARGE SCALE GENOMIC DNA]</scope>
    <source>
        <strain evidence="4">DSM 45647</strain>
    </source>
</reference>
<feature type="chain" id="PRO_5039363807" evidence="2">
    <location>
        <begin position="44"/>
        <end position="139"/>
    </location>
</feature>
<feature type="signal peptide" evidence="2">
    <location>
        <begin position="1"/>
        <end position="43"/>
    </location>
</feature>
<accession>A0A1C5IKF1</accession>
<name>A0A1C5IKF1_9ACTN</name>
<feature type="compositionally biased region" description="Low complexity" evidence="1">
    <location>
        <begin position="84"/>
        <end position="99"/>
    </location>
</feature>
<evidence type="ECO:0000256" key="1">
    <source>
        <dbReference type="SAM" id="MobiDB-lite"/>
    </source>
</evidence>
<evidence type="ECO:0000313" key="4">
    <source>
        <dbReference type="Proteomes" id="UP000199360"/>
    </source>
</evidence>
<evidence type="ECO:0000313" key="3">
    <source>
        <dbReference type="EMBL" id="SCG58491.1"/>
    </source>
</evidence>
<proteinExistence type="predicted"/>
<keyword evidence="4" id="KW-1185">Reference proteome</keyword>
<evidence type="ECO:0000256" key="2">
    <source>
        <dbReference type="SAM" id="SignalP"/>
    </source>
</evidence>
<protein>
    <submittedName>
        <fullName evidence="3">Uncharacterized protein</fullName>
    </submittedName>
</protein>
<keyword evidence="2" id="KW-0732">Signal</keyword>
<sequence>MVLPVAFASSTWTAMLRRIARTAVTTLALIAGMQGLAAAPADATTTPTTVAVVDVERPATTAAVDGVDATPLRPVFTTRATVVAPSTASATHTADSITTGPAVPARADDGAAEPVPGVEVVAAAEPLRAAIARRGPPRA</sequence>
<organism evidence="3 4">
    <name type="scientific">Micromonospora humi</name>
    <dbReference type="NCBI Taxonomy" id="745366"/>
    <lineage>
        <taxon>Bacteria</taxon>
        <taxon>Bacillati</taxon>
        <taxon>Actinomycetota</taxon>
        <taxon>Actinomycetes</taxon>
        <taxon>Micromonosporales</taxon>
        <taxon>Micromonosporaceae</taxon>
        <taxon>Micromonospora</taxon>
    </lineage>
</organism>
<dbReference type="EMBL" id="FMDM01000006">
    <property type="protein sequence ID" value="SCG58491.1"/>
    <property type="molecule type" value="Genomic_DNA"/>
</dbReference>
<feature type="region of interest" description="Disordered" evidence="1">
    <location>
        <begin position="84"/>
        <end position="112"/>
    </location>
</feature>
<dbReference type="STRING" id="745366.GA0070213_10666"/>
<dbReference type="Proteomes" id="UP000199360">
    <property type="component" value="Unassembled WGS sequence"/>
</dbReference>